<feature type="region of interest" description="Disordered" evidence="1">
    <location>
        <begin position="98"/>
        <end position="131"/>
    </location>
</feature>
<sequence>MVKFVVKETKGILTEWPWSQTNHNLWEAGFKLETSTSPAFKIEWLKSPTCDLKIVQARLILCELRQGKIRLVKRQPDEVKPTWGLSNQNLCPTCHRSSANVQPSLAPTSKTARSSIGAAANPTASTANNGS</sequence>
<name>A0A2N5ULF4_9BASI</name>
<evidence type="ECO:0000313" key="4">
    <source>
        <dbReference type="Proteomes" id="UP000235388"/>
    </source>
</evidence>
<comment type="caution">
    <text evidence="3">The sequence shown here is derived from an EMBL/GenBank/DDBJ whole genome shotgun (WGS) entry which is preliminary data.</text>
</comment>
<reference evidence="4 5" key="1">
    <citation type="submission" date="2017-11" db="EMBL/GenBank/DDBJ databases">
        <title>De novo assembly and phasing of dikaryotic genomes from two isolates of Puccinia coronata f. sp. avenae, the causal agent of oat crown rust.</title>
        <authorList>
            <person name="Miller M.E."/>
            <person name="Zhang Y."/>
            <person name="Omidvar V."/>
            <person name="Sperschneider J."/>
            <person name="Schwessinger B."/>
            <person name="Raley C."/>
            <person name="Palmer J.M."/>
            <person name="Garnica D."/>
            <person name="Upadhyaya N."/>
            <person name="Rathjen J."/>
            <person name="Taylor J.M."/>
            <person name="Park R.F."/>
            <person name="Dodds P.N."/>
            <person name="Hirsch C.D."/>
            <person name="Kianian S.F."/>
            <person name="Figueroa M."/>
        </authorList>
    </citation>
    <scope>NUCLEOTIDE SEQUENCE [LARGE SCALE GENOMIC DNA]</scope>
    <source>
        <strain evidence="3">12NC29</strain>
        <strain evidence="2">12SD80</strain>
    </source>
</reference>
<dbReference type="Proteomes" id="UP000235388">
    <property type="component" value="Unassembled WGS sequence"/>
</dbReference>
<evidence type="ECO:0000313" key="5">
    <source>
        <dbReference type="Proteomes" id="UP000235392"/>
    </source>
</evidence>
<evidence type="ECO:0000313" key="3">
    <source>
        <dbReference type="EMBL" id="PLW38588.1"/>
    </source>
</evidence>
<evidence type="ECO:0000313" key="2">
    <source>
        <dbReference type="EMBL" id="PLW34087.1"/>
    </source>
</evidence>
<dbReference type="EMBL" id="PGCJ01000205">
    <property type="protein sequence ID" value="PLW38588.1"/>
    <property type="molecule type" value="Genomic_DNA"/>
</dbReference>
<gene>
    <name evidence="3" type="ORF">PCANC_16542</name>
    <name evidence="2" type="ORF">PCASD_13098</name>
</gene>
<feature type="compositionally biased region" description="Polar residues" evidence="1">
    <location>
        <begin position="98"/>
        <end position="114"/>
    </location>
</feature>
<dbReference type="AlphaFoldDB" id="A0A2N5ULF4"/>
<dbReference type="EMBL" id="PGCI01000205">
    <property type="protein sequence ID" value="PLW34087.1"/>
    <property type="molecule type" value="Genomic_DNA"/>
</dbReference>
<organism evidence="3 4">
    <name type="scientific">Puccinia coronata f. sp. avenae</name>
    <dbReference type="NCBI Taxonomy" id="200324"/>
    <lineage>
        <taxon>Eukaryota</taxon>
        <taxon>Fungi</taxon>
        <taxon>Dikarya</taxon>
        <taxon>Basidiomycota</taxon>
        <taxon>Pucciniomycotina</taxon>
        <taxon>Pucciniomycetes</taxon>
        <taxon>Pucciniales</taxon>
        <taxon>Pucciniaceae</taxon>
        <taxon>Puccinia</taxon>
    </lineage>
</organism>
<feature type="compositionally biased region" description="Low complexity" evidence="1">
    <location>
        <begin position="117"/>
        <end position="131"/>
    </location>
</feature>
<keyword evidence="4" id="KW-1185">Reference proteome</keyword>
<evidence type="ECO:0000256" key="1">
    <source>
        <dbReference type="SAM" id="MobiDB-lite"/>
    </source>
</evidence>
<dbReference type="Proteomes" id="UP000235392">
    <property type="component" value="Unassembled WGS sequence"/>
</dbReference>
<proteinExistence type="predicted"/>
<accession>A0A2N5ULF4</accession>
<protein>
    <submittedName>
        <fullName evidence="3">Uncharacterized protein</fullName>
    </submittedName>
</protein>